<dbReference type="Proteomes" id="UP001154312">
    <property type="component" value="Unassembled WGS sequence"/>
</dbReference>
<proteinExistence type="predicted"/>
<organism evidence="1 2">
    <name type="scientific">Pelotomaculum isophthalicicum JI</name>
    <dbReference type="NCBI Taxonomy" id="947010"/>
    <lineage>
        <taxon>Bacteria</taxon>
        <taxon>Bacillati</taxon>
        <taxon>Bacillota</taxon>
        <taxon>Clostridia</taxon>
        <taxon>Eubacteriales</taxon>
        <taxon>Desulfotomaculaceae</taxon>
        <taxon>Pelotomaculum</taxon>
    </lineage>
</organism>
<sequence>MTKQYLSPQEQAVLDCIPAGHKKAISRRCLVERSRLNERKVRKIILSLIVHRGIPIGSCTGKEGGGYFIIQSYDDLAVAMMHLKPRAKKIFLRVRALENIAREKFSRQLKLVIPE</sequence>
<name>A0A9X4JTZ0_9FIRM</name>
<evidence type="ECO:0000313" key="1">
    <source>
        <dbReference type="EMBL" id="MDF9408200.1"/>
    </source>
</evidence>
<accession>A0A9X4JTZ0</accession>
<comment type="caution">
    <text evidence="1">The sequence shown here is derived from an EMBL/GenBank/DDBJ whole genome shotgun (WGS) entry which is preliminary data.</text>
</comment>
<dbReference type="RefSeq" id="WP_277443493.1">
    <property type="nucleotide sequence ID" value="NZ_JAKOAV010000011.1"/>
</dbReference>
<dbReference type="EMBL" id="JAKOAV010000011">
    <property type="protein sequence ID" value="MDF9408200.1"/>
    <property type="molecule type" value="Genomic_DNA"/>
</dbReference>
<evidence type="ECO:0000313" key="2">
    <source>
        <dbReference type="Proteomes" id="UP001154312"/>
    </source>
</evidence>
<dbReference type="AlphaFoldDB" id="A0A9X4JTZ0"/>
<keyword evidence="2" id="KW-1185">Reference proteome</keyword>
<reference evidence="1" key="1">
    <citation type="submission" date="2022-02" db="EMBL/GenBank/DDBJ databases">
        <authorList>
            <person name="Leng L."/>
        </authorList>
    </citation>
    <scope>NUCLEOTIDE SEQUENCE</scope>
    <source>
        <strain evidence="1">JI</strain>
    </source>
</reference>
<gene>
    <name evidence="1" type="ORF">L7E55_07480</name>
</gene>
<protein>
    <submittedName>
        <fullName evidence="1">DNA replication protein</fullName>
    </submittedName>
</protein>